<evidence type="ECO:0000256" key="6">
    <source>
        <dbReference type="SAM" id="MobiDB-lite"/>
    </source>
</evidence>
<proteinExistence type="predicted"/>
<dbReference type="PANTHER" id="PTHR31002">
    <property type="entry name" value="SERIPAUPERIN"/>
    <property type="match status" value="1"/>
</dbReference>
<keyword evidence="2" id="KW-0336">GPI-anchor</keyword>
<evidence type="ECO:0000256" key="3">
    <source>
        <dbReference type="ARBA" id="ARBA00022729"/>
    </source>
</evidence>
<keyword evidence="5" id="KW-0449">Lipoprotein</keyword>
<comment type="subcellular location">
    <subcellularLocation>
        <location evidence="1">Membrane</location>
        <topology evidence="1">Lipid-anchor</topology>
        <topology evidence="1">GPI-anchor</topology>
    </subcellularLocation>
</comment>
<dbReference type="PANTHER" id="PTHR31002:SF34">
    <property type="entry name" value="CELL WALL PROTEIN CWP1-RELATED"/>
    <property type="match status" value="1"/>
</dbReference>
<feature type="compositionally biased region" description="Polar residues" evidence="6">
    <location>
        <begin position="169"/>
        <end position="180"/>
    </location>
</feature>
<comment type="caution">
    <text evidence="8">The sequence shown here is derived from an EMBL/GenBank/DDBJ whole genome shotgun (WGS) entry which is preliminary data.</text>
</comment>
<name>A0ABR4NZ73_9SACH</name>
<feature type="region of interest" description="Disordered" evidence="6">
    <location>
        <begin position="124"/>
        <end position="200"/>
    </location>
</feature>
<evidence type="ECO:0000256" key="5">
    <source>
        <dbReference type="ARBA" id="ARBA00023288"/>
    </source>
</evidence>
<feature type="compositionally biased region" description="Low complexity" evidence="6">
    <location>
        <begin position="290"/>
        <end position="323"/>
    </location>
</feature>
<evidence type="ECO:0000256" key="4">
    <source>
        <dbReference type="ARBA" id="ARBA00023180"/>
    </source>
</evidence>
<protein>
    <submittedName>
        <fullName evidence="8">Uncharacterized protein</fullName>
    </submittedName>
</protein>
<keyword evidence="4" id="KW-0325">Glycoprotein</keyword>
<keyword evidence="9" id="KW-1185">Reference proteome</keyword>
<evidence type="ECO:0000313" key="9">
    <source>
        <dbReference type="Proteomes" id="UP001623330"/>
    </source>
</evidence>
<gene>
    <name evidence="8" type="ORF">RNJ44_03240</name>
</gene>
<dbReference type="EMBL" id="JBEVYD010000003">
    <property type="protein sequence ID" value="KAL3234478.1"/>
    <property type="molecule type" value="Genomic_DNA"/>
</dbReference>
<feature type="compositionally biased region" description="Low complexity" evidence="6">
    <location>
        <begin position="181"/>
        <end position="195"/>
    </location>
</feature>
<reference evidence="8 9" key="1">
    <citation type="submission" date="2024-05" db="EMBL/GenBank/DDBJ databases">
        <title>Long read based assembly of the Candida bracarensis genome reveals expanded adhesin content.</title>
        <authorList>
            <person name="Marcet-Houben M."/>
            <person name="Ksiezopolska E."/>
            <person name="Gabaldon T."/>
        </authorList>
    </citation>
    <scope>NUCLEOTIDE SEQUENCE [LARGE SCALE GENOMIC DNA]</scope>
    <source>
        <strain evidence="8 9">CBM6</strain>
    </source>
</reference>
<dbReference type="InterPro" id="IPR050788">
    <property type="entry name" value="Yeast_SRP1/TIP1_CWP"/>
</dbReference>
<evidence type="ECO:0000256" key="2">
    <source>
        <dbReference type="ARBA" id="ARBA00022622"/>
    </source>
</evidence>
<sequence length="347" mass="35049">MKITSIAALALSAVAVNAELNATPKQLAELNAVLQDLKSNFNDYINLATNPSSGFSLADMPAGLIELGMAIGTATDDSYTSLYTGVDFAGVDKMVTMVPWYSSRLLPLIDQLYTISSSAAPATSSAPAAEPSAAPASSAAPAPASSAAPAPAPASSSALAPSSYIPGPLSNTTSALPANGTTTQTTTHLSTATETVCDEECHKSKEAQSTATAYTNDTQTAYTTYCPESSAFTNGTVTKTNLETTTSTVCETCTESKVAPTTAKPVESKPVESKPAESKPVESKPAENQTTMTTSTVKVSVTSVKPSVQPAPSASSSPAIEHQTANGAAKAVAGMGAGVLAAAALLL</sequence>
<evidence type="ECO:0000313" key="8">
    <source>
        <dbReference type="EMBL" id="KAL3234478.1"/>
    </source>
</evidence>
<dbReference type="Pfam" id="PF13928">
    <property type="entry name" value="Flocculin_t3"/>
    <property type="match status" value="1"/>
</dbReference>
<evidence type="ECO:0000256" key="7">
    <source>
        <dbReference type="SAM" id="SignalP"/>
    </source>
</evidence>
<feature type="region of interest" description="Disordered" evidence="6">
    <location>
        <begin position="252"/>
        <end position="323"/>
    </location>
</feature>
<organism evidence="8 9">
    <name type="scientific">Nakaseomyces bracarensis</name>
    <dbReference type="NCBI Taxonomy" id="273131"/>
    <lineage>
        <taxon>Eukaryota</taxon>
        <taxon>Fungi</taxon>
        <taxon>Dikarya</taxon>
        <taxon>Ascomycota</taxon>
        <taxon>Saccharomycotina</taxon>
        <taxon>Saccharomycetes</taxon>
        <taxon>Saccharomycetales</taxon>
        <taxon>Saccharomycetaceae</taxon>
        <taxon>Nakaseomyces</taxon>
    </lineage>
</organism>
<keyword evidence="3 7" id="KW-0732">Signal</keyword>
<dbReference type="InterPro" id="IPR025928">
    <property type="entry name" value="Flocculin_t3_rpt"/>
</dbReference>
<dbReference type="Pfam" id="PF00660">
    <property type="entry name" value="SRP1_TIP1"/>
    <property type="match status" value="1"/>
</dbReference>
<dbReference type="InterPro" id="IPR000992">
    <property type="entry name" value="SRP1_TIP1"/>
</dbReference>
<feature type="compositionally biased region" description="Low complexity" evidence="6">
    <location>
        <begin position="124"/>
        <end position="163"/>
    </location>
</feature>
<dbReference type="PROSITE" id="PS00724">
    <property type="entry name" value="SRP1_TIP1"/>
    <property type="match status" value="1"/>
</dbReference>
<evidence type="ECO:0000256" key="1">
    <source>
        <dbReference type="ARBA" id="ARBA00004589"/>
    </source>
</evidence>
<feature type="chain" id="PRO_5046421533" evidence="7">
    <location>
        <begin position="19"/>
        <end position="347"/>
    </location>
</feature>
<dbReference type="Proteomes" id="UP001623330">
    <property type="component" value="Unassembled WGS sequence"/>
</dbReference>
<accession>A0ABR4NZ73</accession>
<feature type="compositionally biased region" description="Basic and acidic residues" evidence="6">
    <location>
        <begin position="266"/>
        <end position="285"/>
    </location>
</feature>
<keyword evidence="2" id="KW-0472">Membrane</keyword>
<feature type="signal peptide" evidence="7">
    <location>
        <begin position="1"/>
        <end position="18"/>
    </location>
</feature>